<accession>A0ABZ2E6J7</accession>
<dbReference type="RefSeq" id="WP_338438964.1">
    <property type="nucleotide sequence ID" value="NZ_CP144916.1"/>
</dbReference>
<keyword evidence="1" id="KW-0812">Transmembrane</keyword>
<keyword evidence="3" id="KW-1185">Reference proteome</keyword>
<feature type="transmembrane region" description="Helical" evidence="1">
    <location>
        <begin position="12"/>
        <end position="30"/>
    </location>
</feature>
<keyword evidence="1" id="KW-0472">Membrane</keyword>
<proteinExistence type="predicted"/>
<evidence type="ECO:0000313" key="3">
    <source>
        <dbReference type="Proteomes" id="UP001318120"/>
    </source>
</evidence>
<reference evidence="2 3" key="1">
    <citation type="journal article" date="2017" name="Genome Biol. Evol.">
        <title>Comparative Genomic Analysis Identifies a Campylobacter Clade Deficient in Selenium Metabolism.</title>
        <authorList>
            <person name="Miller W.G."/>
            <person name="Yee E."/>
            <person name="Lopes B.S."/>
            <person name="Chapman M.H."/>
            <person name="Huynh S."/>
            <person name="Bono J.L."/>
            <person name="Parker C.T."/>
            <person name="Strachan N.J.C."/>
            <person name="Forbes K.J."/>
        </authorList>
    </citation>
    <scope>NUCLEOTIDE SEQUENCE [LARGE SCALE GENOMIC DNA]</scope>
    <source>
        <strain evidence="2 3">RM9261</strain>
    </source>
</reference>
<keyword evidence="1" id="KW-1133">Transmembrane helix</keyword>
<dbReference type="EMBL" id="CP144916">
    <property type="protein sequence ID" value="WWC41317.1"/>
    <property type="molecule type" value="Genomic_DNA"/>
</dbReference>
<gene>
    <name evidence="2" type="ORF">CVIC9261_06325</name>
</gene>
<evidence type="ECO:0000256" key="1">
    <source>
        <dbReference type="SAM" id="Phobius"/>
    </source>
</evidence>
<evidence type="ECO:0000313" key="2">
    <source>
        <dbReference type="EMBL" id="WWC41317.1"/>
    </source>
</evidence>
<organism evidence="2 3">
    <name type="scientific">Campylobacter vicugnae</name>
    <dbReference type="NCBI Taxonomy" id="1660076"/>
    <lineage>
        <taxon>Bacteria</taxon>
        <taxon>Pseudomonadati</taxon>
        <taxon>Campylobacterota</taxon>
        <taxon>Epsilonproteobacteria</taxon>
        <taxon>Campylobacterales</taxon>
        <taxon>Campylobacteraceae</taxon>
        <taxon>Campylobacter</taxon>
    </lineage>
</organism>
<dbReference type="GeneID" id="93113708"/>
<dbReference type="Proteomes" id="UP001318120">
    <property type="component" value="Chromosome"/>
</dbReference>
<protein>
    <submittedName>
        <fullName evidence="2">Uncharacterized protein</fullName>
    </submittedName>
</protein>
<name>A0ABZ2E6J7_9BACT</name>
<sequence length="92" mass="10870">MIELINLAFSDIAIYIYCFLTGVTFGYYWAKYKDRDKDKPVITNIDSTCLPDNYPHRFNIKTIYSNDRVLNVHCDNINGKICKITNQRCKFF</sequence>